<keyword evidence="2" id="KW-1185">Reference proteome</keyword>
<name>A0A2U2N9D2_9BIFI</name>
<dbReference type="Proteomes" id="UP000245876">
    <property type="component" value="Unassembled WGS sequence"/>
</dbReference>
<dbReference type="AlphaFoldDB" id="A0A2U2N9D2"/>
<comment type="caution">
    <text evidence="1">The sequence shown here is derived from an EMBL/GenBank/DDBJ whole genome shotgun (WGS) entry which is preliminary data.</text>
</comment>
<proteinExistence type="predicted"/>
<sequence length="75" mass="8225">MIRESSATFTERTERTFGVDHLRCADDCPDYELPDDGTAVTWLKGDRLVHGTLVIDGTMVGLAGPDGTLMKPEDK</sequence>
<evidence type="ECO:0000313" key="1">
    <source>
        <dbReference type="EMBL" id="PWG65692.1"/>
    </source>
</evidence>
<reference evidence="1 2" key="1">
    <citation type="journal article" date="2018" name="Int. J. Syst. Evol. Microbiol.">
        <title>Bifidobacterium callitrichidarum sp. nov. from the faeces of the emperor tamarin (Saguinus imperator).</title>
        <authorList>
            <person name="Modesto M."/>
            <person name="Michelini S."/>
            <person name="Sansosti M.C."/>
            <person name="De Filippo C."/>
            <person name="Cavalieri D."/>
            <person name="Qvirist L."/>
            <person name="Andlid T."/>
            <person name="Spiezio C."/>
            <person name="Sandri C."/>
            <person name="Pascarelli S."/>
            <person name="Sgorbati B."/>
            <person name="Mattarelli P."/>
        </authorList>
    </citation>
    <scope>NUCLEOTIDE SEQUENCE [LARGE SCALE GENOMIC DNA]</scope>
    <source>
        <strain evidence="1 2">TRI 5</strain>
    </source>
</reference>
<evidence type="ECO:0000313" key="2">
    <source>
        <dbReference type="Proteomes" id="UP000245876"/>
    </source>
</evidence>
<organism evidence="1 2">
    <name type="scientific">Bifidobacterium callitrichidarum</name>
    <dbReference type="NCBI Taxonomy" id="2052941"/>
    <lineage>
        <taxon>Bacteria</taxon>
        <taxon>Bacillati</taxon>
        <taxon>Actinomycetota</taxon>
        <taxon>Actinomycetes</taxon>
        <taxon>Bifidobacteriales</taxon>
        <taxon>Bifidobacteriaceae</taxon>
        <taxon>Bifidobacterium</taxon>
    </lineage>
</organism>
<protein>
    <submittedName>
        <fullName evidence="1">Uncharacterized protein</fullName>
    </submittedName>
</protein>
<gene>
    <name evidence="1" type="ORF">DF196_06695</name>
</gene>
<accession>A0A2U2N9D2</accession>
<dbReference type="EMBL" id="QFFM01000012">
    <property type="protein sequence ID" value="PWG65692.1"/>
    <property type="molecule type" value="Genomic_DNA"/>
</dbReference>
<dbReference type="OrthoDB" id="9779574at2"/>